<evidence type="ECO:0000313" key="3">
    <source>
        <dbReference type="EMBL" id="CEO50149.1"/>
    </source>
</evidence>
<dbReference type="InterPro" id="IPR054505">
    <property type="entry name" value="Myb_DNA-bind_8"/>
</dbReference>
<protein>
    <recommendedName>
        <fullName evidence="2">Myb-like DNA-binding domain-containing protein</fullName>
    </recommendedName>
</protein>
<feature type="compositionally biased region" description="Basic and acidic residues" evidence="1">
    <location>
        <begin position="88"/>
        <end position="100"/>
    </location>
</feature>
<feature type="region of interest" description="Disordered" evidence="1">
    <location>
        <begin position="58"/>
        <end position="113"/>
    </location>
</feature>
<evidence type="ECO:0000313" key="4">
    <source>
        <dbReference type="EMBL" id="KAF9757904.1"/>
    </source>
</evidence>
<feature type="domain" description="Myb-like DNA-binding" evidence="2">
    <location>
        <begin position="9"/>
        <end position="54"/>
    </location>
</feature>
<dbReference type="Pfam" id="PF22980">
    <property type="entry name" value="Myb_DNA-bind_8"/>
    <property type="match status" value="1"/>
</dbReference>
<dbReference type="EMBL" id="CDPU01000017">
    <property type="protein sequence ID" value="CEO50149.1"/>
    <property type="molecule type" value="Genomic_DNA"/>
</dbReference>
<proteinExistence type="predicted"/>
<evidence type="ECO:0000259" key="2">
    <source>
        <dbReference type="Pfam" id="PF22980"/>
    </source>
</evidence>
<sequence>MSPNSDNAMARFLFAILKQKNLKDIDWNQVANDPVLLQPITNGHAARMRYSRFRATVSGTGTQKRNRIDSKARVTKPKGGRSGSVKSDSCDADIKQERSPPHHVPMSHYSPTPTTSPYLADNLSTRFLTPCSDDMANGFLVNPAAMENINHQPAAPKYASPLDFINCPPQPYSPEMSVLDDAFDMSSLSADSARQSLGDHSPLWNDNLPF</sequence>
<reference evidence="4" key="2">
    <citation type="submission" date="2020-10" db="EMBL/GenBank/DDBJ databases">
        <title>High-Quality Genome Resource of Clonostachys rosea strain S41 by Oxford Nanopore Long-Read Sequencing.</title>
        <authorList>
            <person name="Wang H."/>
        </authorList>
    </citation>
    <scope>NUCLEOTIDE SEQUENCE</scope>
    <source>
        <strain evidence="4">S41</strain>
    </source>
</reference>
<dbReference type="AlphaFoldDB" id="A0A0B7JYS2"/>
<name>A0A0B7JYS2_BIOOC</name>
<gene>
    <name evidence="3" type="ORF">BN869_000006206_1</name>
    <name evidence="4" type="ORF">IM811_008848</name>
</gene>
<reference evidence="3" key="1">
    <citation type="submission" date="2015-01" db="EMBL/GenBank/DDBJ databases">
        <authorList>
            <person name="Durling Mikael"/>
        </authorList>
    </citation>
    <scope>NUCLEOTIDE SEQUENCE</scope>
</reference>
<dbReference type="Proteomes" id="UP000616885">
    <property type="component" value="Unassembled WGS sequence"/>
</dbReference>
<organism evidence="3">
    <name type="scientific">Bionectria ochroleuca</name>
    <name type="common">Gliocladium roseum</name>
    <dbReference type="NCBI Taxonomy" id="29856"/>
    <lineage>
        <taxon>Eukaryota</taxon>
        <taxon>Fungi</taxon>
        <taxon>Dikarya</taxon>
        <taxon>Ascomycota</taxon>
        <taxon>Pezizomycotina</taxon>
        <taxon>Sordariomycetes</taxon>
        <taxon>Hypocreomycetidae</taxon>
        <taxon>Hypocreales</taxon>
        <taxon>Bionectriaceae</taxon>
        <taxon>Clonostachys</taxon>
    </lineage>
</organism>
<dbReference type="EMBL" id="JADCTT010000002">
    <property type="protein sequence ID" value="KAF9757904.1"/>
    <property type="molecule type" value="Genomic_DNA"/>
</dbReference>
<evidence type="ECO:0000256" key="1">
    <source>
        <dbReference type="SAM" id="MobiDB-lite"/>
    </source>
</evidence>
<accession>A0A0B7JYS2</accession>